<evidence type="ECO:0000313" key="4">
    <source>
        <dbReference type="Proteomes" id="UP001319080"/>
    </source>
</evidence>
<keyword evidence="4" id="KW-1185">Reference proteome</keyword>
<name>A0AAP2GV99_9BACT</name>
<dbReference type="InterPro" id="IPR036291">
    <property type="entry name" value="NAD(P)-bd_dom_sf"/>
</dbReference>
<reference evidence="3 4" key="1">
    <citation type="submission" date="2021-05" db="EMBL/GenBank/DDBJ databases">
        <title>A Polyphasic approach of four new species of the genus Ohtaekwangia: Ohtaekwangia histidinii sp. nov., Ohtaekwangia cretensis sp. nov., Ohtaekwangia indiensis sp. nov., Ohtaekwangia reichenbachii sp. nov. from diverse environment.</title>
        <authorList>
            <person name="Octaviana S."/>
        </authorList>
    </citation>
    <scope>NUCLEOTIDE SEQUENCE [LARGE SCALE GENOMIC DNA]</scope>
    <source>
        <strain evidence="3 4">PWU5</strain>
    </source>
</reference>
<evidence type="ECO:0000313" key="3">
    <source>
        <dbReference type="EMBL" id="MBT1708672.1"/>
    </source>
</evidence>
<dbReference type="InterPro" id="IPR001509">
    <property type="entry name" value="Epimerase_deHydtase"/>
</dbReference>
<evidence type="ECO:0000259" key="2">
    <source>
        <dbReference type="Pfam" id="PF01370"/>
    </source>
</evidence>
<evidence type="ECO:0000256" key="1">
    <source>
        <dbReference type="ARBA" id="ARBA00007637"/>
    </source>
</evidence>
<dbReference type="Pfam" id="PF01370">
    <property type="entry name" value="Epimerase"/>
    <property type="match status" value="1"/>
</dbReference>
<dbReference type="SUPFAM" id="SSF51735">
    <property type="entry name" value="NAD(P)-binding Rossmann-fold domains"/>
    <property type="match status" value="1"/>
</dbReference>
<organism evidence="3 4">
    <name type="scientific">Dawidia cretensis</name>
    <dbReference type="NCBI Taxonomy" id="2782350"/>
    <lineage>
        <taxon>Bacteria</taxon>
        <taxon>Pseudomonadati</taxon>
        <taxon>Bacteroidota</taxon>
        <taxon>Cytophagia</taxon>
        <taxon>Cytophagales</taxon>
        <taxon>Chryseotaleaceae</taxon>
        <taxon>Dawidia</taxon>
    </lineage>
</organism>
<comment type="caution">
    <text evidence="3">The sequence shown here is derived from an EMBL/GenBank/DDBJ whole genome shotgun (WGS) entry which is preliminary data.</text>
</comment>
<dbReference type="Proteomes" id="UP001319080">
    <property type="component" value="Unassembled WGS sequence"/>
</dbReference>
<dbReference type="RefSeq" id="WP_254084267.1">
    <property type="nucleotide sequence ID" value="NZ_JAHESE010000008.1"/>
</dbReference>
<dbReference type="Gene3D" id="3.40.50.720">
    <property type="entry name" value="NAD(P)-binding Rossmann-like Domain"/>
    <property type="match status" value="1"/>
</dbReference>
<comment type="similarity">
    <text evidence="1">Belongs to the NAD(P)-dependent epimerase/dehydratase family.</text>
</comment>
<sequence length="307" mass="34190">MKVLITGGAGYIGTELISALITKPEVEKVIVYDNLSRPNYNVFLGLRLQNHSKVSFVKGELLDSRGLRKVLKGVDVVYHLAAKVTTPLANTDAHVYEQVNHWGTAELVYAVEESAVKRFVYTSSTGIYGPSTGQPVDESAAPAPHSLYAVSKIRGEEHVRRLASRMDTYIMRCGNVYGYSKSMRFDSVINKFVFEANFDKRVTVQGDGKQSRTFIHIDKVAHALANLASTQLASGTYNLVDRTLRVFDIVDALKELVPPLEFIFINQHLRLHELNIQANAQVNATLGIGEEKPLKAELEEFLSKFSF</sequence>
<protein>
    <submittedName>
        <fullName evidence="3">SDR family oxidoreductase</fullName>
    </submittedName>
</protein>
<gene>
    <name evidence="3" type="ORF">KK062_10580</name>
</gene>
<dbReference type="PANTHER" id="PTHR43000">
    <property type="entry name" value="DTDP-D-GLUCOSE 4,6-DEHYDRATASE-RELATED"/>
    <property type="match status" value="1"/>
</dbReference>
<dbReference type="AlphaFoldDB" id="A0AAP2GV99"/>
<dbReference type="EMBL" id="JAHESE010000008">
    <property type="protein sequence ID" value="MBT1708672.1"/>
    <property type="molecule type" value="Genomic_DNA"/>
</dbReference>
<proteinExistence type="inferred from homology"/>
<dbReference type="CDD" id="cd08946">
    <property type="entry name" value="SDR_e"/>
    <property type="match status" value="1"/>
</dbReference>
<feature type="domain" description="NAD-dependent epimerase/dehydratase" evidence="2">
    <location>
        <begin position="3"/>
        <end position="238"/>
    </location>
</feature>
<accession>A0AAP2GV99</accession>